<dbReference type="GeneTree" id="ENSGT00940000154046"/>
<feature type="binding site" evidence="12">
    <location>
        <begin position="291"/>
        <end position="298"/>
    </location>
    <ligand>
        <name>ATP</name>
        <dbReference type="ChEBI" id="CHEBI:30616"/>
    </ligand>
</feature>
<dbReference type="STRING" id="7868.ENSCMIP00000018894"/>
<organism evidence="16 17">
    <name type="scientific">Callorhinchus milii</name>
    <name type="common">Ghost shark</name>
    <dbReference type="NCBI Taxonomy" id="7868"/>
    <lineage>
        <taxon>Eukaryota</taxon>
        <taxon>Metazoa</taxon>
        <taxon>Chordata</taxon>
        <taxon>Craniata</taxon>
        <taxon>Vertebrata</taxon>
        <taxon>Chondrichthyes</taxon>
        <taxon>Holocephali</taxon>
        <taxon>Chimaeriformes</taxon>
        <taxon>Callorhinchidae</taxon>
        <taxon>Callorhinchus</taxon>
    </lineage>
</organism>
<reference evidence="17" key="3">
    <citation type="journal article" date="2014" name="Nature">
        <title>Elephant shark genome provides unique insights into gnathostome evolution.</title>
        <authorList>
            <consortium name="International Elephant Shark Genome Sequencing Consortium"/>
            <person name="Venkatesh B."/>
            <person name="Lee A.P."/>
            <person name="Ravi V."/>
            <person name="Maurya A.K."/>
            <person name="Lian M.M."/>
            <person name="Swann J.B."/>
            <person name="Ohta Y."/>
            <person name="Flajnik M.F."/>
            <person name="Sutoh Y."/>
            <person name="Kasahara M."/>
            <person name="Hoon S."/>
            <person name="Gangu V."/>
            <person name="Roy S.W."/>
            <person name="Irimia M."/>
            <person name="Korzh V."/>
            <person name="Kondrychyn I."/>
            <person name="Lim Z.W."/>
            <person name="Tay B.H."/>
            <person name="Tohari S."/>
            <person name="Kong K.W."/>
            <person name="Ho S."/>
            <person name="Lorente-Galdos B."/>
            <person name="Quilez J."/>
            <person name="Marques-Bonet T."/>
            <person name="Raney B.J."/>
            <person name="Ingham P.W."/>
            <person name="Tay A."/>
            <person name="Hillier L.W."/>
            <person name="Minx P."/>
            <person name="Boehm T."/>
            <person name="Wilson R.K."/>
            <person name="Brenner S."/>
            <person name="Warren W.C."/>
        </authorList>
    </citation>
    <scope>NUCLEOTIDE SEQUENCE [LARGE SCALE GENOMIC DNA]</scope>
</reference>
<reference evidence="16" key="5">
    <citation type="submission" date="2025-09" db="UniProtKB">
        <authorList>
            <consortium name="Ensembl"/>
        </authorList>
    </citation>
    <scope>IDENTIFICATION</scope>
</reference>
<feature type="compositionally biased region" description="Polar residues" evidence="14">
    <location>
        <begin position="121"/>
        <end position="136"/>
    </location>
</feature>
<dbReference type="Ensembl" id="ENSCMIT00000019254.1">
    <property type="protein sequence ID" value="ENSCMIP00000018894.1"/>
    <property type="gene ID" value="ENSCMIG00000008872.1"/>
</dbReference>
<dbReference type="GO" id="GO:0007019">
    <property type="term" value="P:microtubule depolymerization"/>
    <property type="evidence" value="ECO:0007669"/>
    <property type="project" value="TreeGrafter"/>
</dbReference>
<dbReference type="InterPro" id="IPR019821">
    <property type="entry name" value="Kinesin_motor_CS"/>
</dbReference>
<evidence type="ECO:0000313" key="17">
    <source>
        <dbReference type="Proteomes" id="UP000314986"/>
    </source>
</evidence>
<comment type="subcellular location">
    <subcellularLocation>
        <location evidence="1">Cytoplasm</location>
        <location evidence="1">Cytoskeleton</location>
    </subcellularLocation>
</comment>
<keyword evidence="11" id="KW-0131">Cell cycle</keyword>
<dbReference type="OMA" id="VEMSENM"/>
<dbReference type="CDD" id="cd01367">
    <property type="entry name" value="KISc_KIF2_like"/>
    <property type="match status" value="1"/>
</dbReference>
<keyword evidence="4 13" id="KW-0493">Microtubule</keyword>
<dbReference type="PROSITE" id="PS00411">
    <property type="entry name" value="KINESIN_MOTOR_1"/>
    <property type="match status" value="1"/>
</dbReference>
<evidence type="ECO:0000256" key="5">
    <source>
        <dbReference type="ARBA" id="ARBA00022741"/>
    </source>
</evidence>
<keyword evidence="7 12" id="KW-0067">ATP-binding</keyword>
<dbReference type="InterPro" id="IPR054473">
    <property type="entry name" value="KIF2A-like_N"/>
</dbReference>
<accession>A0A4W3IDG6</accession>
<evidence type="ECO:0000256" key="14">
    <source>
        <dbReference type="SAM" id="MobiDB-lite"/>
    </source>
</evidence>
<evidence type="ECO:0000256" key="12">
    <source>
        <dbReference type="PROSITE-ProRule" id="PRU00283"/>
    </source>
</evidence>
<dbReference type="InterPro" id="IPR027640">
    <property type="entry name" value="Kinesin-like_fam"/>
</dbReference>
<evidence type="ECO:0000256" key="7">
    <source>
        <dbReference type="ARBA" id="ARBA00022840"/>
    </source>
</evidence>
<comment type="similarity">
    <text evidence="12 13">Belongs to the TRAFAC class myosin-kinesin ATPase superfamily. Kinesin family.</text>
</comment>
<evidence type="ECO:0000256" key="3">
    <source>
        <dbReference type="ARBA" id="ARBA00022618"/>
    </source>
</evidence>
<evidence type="ECO:0000256" key="11">
    <source>
        <dbReference type="ARBA" id="ARBA00023306"/>
    </source>
</evidence>
<evidence type="ECO:0000256" key="13">
    <source>
        <dbReference type="RuleBase" id="RU000394"/>
    </source>
</evidence>
<evidence type="ECO:0000256" key="2">
    <source>
        <dbReference type="ARBA" id="ARBA00022490"/>
    </source>
</evidence>
<dbReference type="Pfam" id="PF00225">
    <property type="entry name" value="Kinesin"/>
    <property type="match status" value="1"/>
</dbReference>
<dbReference type="GO" id="GO:0007018">
    <property type="term" value="P:microtubule-based movement"/>
    <property type="evidence" value="ECO:0007669"/>
    <property type="project" value="InterPro"/>
</dbReference>
<dbReference type="InterPro" id="IPR036961">
    <property type="entry name" value="Kinesin_motor_dom_sf"/>
</dbReference>
<dbReference type="InterPro" id="IPR001752">
    <property type="entry name" value="Kinesin_motor_dom"/>
</dbReference>
<keyword evidence="2" id="KW-0963">Cytoplasm</keyword>
<evidence type="ECO:0000256" key="9">
    <source>
        <dbReference type="ARBA" id="ARBA00023175"/>
    </source>
</evidence>
<dbReference type="GO" id="GO:0003777">
    <property type="term" value="F:microtubule motor activity"/>
    <property type="evidence" value="ECO:0007669"/>
    <property type="project" value="InterPro"/>
</dbReference>
<evidence type="ECO:0000259" key="15">
    <source>
        <dbReference type="PROSITE" id="PS50067"/>
    </source>
</evidence>
<keyword evidence="5 12" id="KW-0547">Nucleotide-binding</keyword>
<dbReference type="SUPFAM" id="SSF52540">
    <property type="entry name" value="P-loop containing nucleoside triphosphate hydrolases"/>
    <property type="match status" value="1"/>
</dbReference>
<evidence type="ECO:0000256" key="10">
    <source>
        <dbReference type="ARBA" id="ARBA00023212"/>
    </source>
</evidence>
<dbReference type="GO" id="GO:0008017">
    <property type="term" value="F:microtubule binding"/>
    <property type="evidence" value="ECO:0007669"/>
    <property type="project" value="InterPro"/>
</dbReference>
<evidence type="ECO:0000256" key="4">
    <source>
        <dbReference type="ARBA" id="ARBA00022701"/>
    </source>
</evidence>
<keyword evidence="10" id="KW-0206">Cytoskeleton</keyword>
<keyword evidence="6" id="KW-0498">Mitosis</keyword>
<dbReference type="AlphaFoldDB" id="A0A4W3IDG6"/>
<dbReference type="InParanoid" id="A0A4W3IDG6"/>
<name>A0A4W3IDG6_CALMI</name>
<dbReference type="Proteomes" id="UP000314986">
    <property type="component" value="Unassembled WGS sequence"/>
</dbReference>
<reference evidence="17" key="1">
    <citation type="journal article" date="2006" name="Science">
        <title>Ancient noncoding elements conserved in the human genome.</title>
        <authorList>
            <person name="Venkatesh B."/>
            <person name="Kirkness E.F."/>
            <person name="Loh Y.H."/>
            <person name="Halpern A.L."/>
            <person name="Lee A.P."/>
            <person name="Johnson J."/>
            <person name="Dandona N."/>
            <person name="Viswanathan L.D."/>
            <person name="Tay A."/>
            <person name="Venter J.C."/>
            <person name="Strausberg R.L."/>
            <person name="Brenner S."/>
        </authorList>
    </citation>
    <scope>NUCLEOTIDE SEQUENCE [LARGE SCALE GENOMIC DNA]</scope>
</reference>
<keyword evidence="9 12" id="KW-0505">Motor protein</keyword>
<evidence type="ECO:0000256" key="1">
    <source>
        <dbReference type="ARBA" id="ARBA00004245"/>
    </source>
</evidence>
<dbReference type="PROSITE" id="PS50067">
    <property type="entry name" value="KINESIN_MOTOR_2"/>
    <property type="match status" value="1"/>
</dbReference>
<sequence>MAAVNPRVQVGIVVKIQRSDGMVHEANITAVSPDQSKVKAEWLENNLQKGKEIDFDTLLLLNPELSEEIMPPPSKPVMMTRASSRRVTTAQRITHPSEIPRPNRSRASTVLQTQKEADAELSNSNVSARRATISTARKTKESEKLKKQQDRRMQLQEIREKRTQEYDTSNPNWEFMKMIKEFRATLDYRPLSVADPVEVHKICVCVRKRPLSKMEKTKKEVDVITLPSKNVVLVHEPKLKVDLTKYLENQSFRFDYAFNENVNNEEVYRLSAGPLVQTIFERGMATCFAYGQTGSGKTHTMGGDFSGKTQDFSKGIYALATQDVFLLLQQPRYKDLNLTVFVTFFEIYSGKVFDLLNKKAKLRILEDNKQQVQIVGLQEQEVFSVDDVILMIDVGNSHRTSGQTSVNNNSSRSHAVFQIILRRHKKLHGQFSLIDLAGNERGADTSSADRQTRMEGAEINKSLLALKECIRALGHNNIYTPFRASKLTLVLRDSFIGENSRTCMIAMISPGLNSCEHTLNTLRYSDRVKELGVEEGASCEPEISNTSKDINENETMEQSEIRLLYQKNPAETEVLSENQEMVETYDRFGLDVPQEEPSLICDMHLDVSRVLELEEQILDEHRAIQQKLIQWSNADDELLKMTQLPDYNIEIYTNLLQTNMDERLLIFQEFNSMFYYILVLGALRWRNENYCEVGLFDSQVAVWKRSCFAA</sequence>
<evidence type="ECO:0000313" key="16">
    <source>
        <dbReference type="Ensembl" id="ENSCMIP00000018894.1"/>
    </source>
</evidence>
<evidence type="ECO:0000256" key="8">
    <source>
        <dbReference type="ARBA" id="ARBA00023054"/>
    </source>
</evidence>
<keyword evidence="8" id="KW-0175">Coiled coil</keyword>
<dbReference type="GO" id="GO:0051301">
    <property type="term" value="P:cell division"/>
    <property type="evidence" value="ECO:0007669"/>
    <property type="project" value="UniProtKB-KW"/>
</dbReference>
<dbReference type="PANTHER" id="PTHR47971:SF8">
    <property type="entry name" value="KINESIN-LIKE PROTEIN"/>
    <property type="match status" value="1"/>
</dbReference>
<dbReference type="PANTHER" id="PTHR47971">
    <property type="entry name" value="KINESIN-RELATED PROTEIN 6"/>
    <property type="match status" value="1"/>
</dbReference>
<dbReference type="Gene3D" id="3.40.850.10">
    <property type="entry name" value="Kinesin motor domain"/>
    <property type="match status" value="1"/>
</dbReference>
<dbReference type="InterPro" id="IPR027417">
    <property type="entry name" value="P-loop_NTPase"/>
</dbReference>
<feature type="domain" description="Kinesin motor" evidence="15">
    <location>
        <begin position="201"/>
        <end position="531"/>
    </location>
</feature>
<reference evidence="16" key="4">
    <citation type="submission" date="2025-08" db="UniProtKB">
        <authorList>
            <consortium name="Ensembl"/>
        </authorList>
    </citation>
    <scope>IDENTIFICATION</scope>
</reference>
<keyword evidence="3" id="KW-0132">Cell division</keyword>
<dbReference type="GO" id="GO:0005524">
    <property type="term" value="F:ATP binding"/>
    <property type="evidence" value="ECO:0007669"/>
    <property type="project" value="UniProtKB-UniRule"/>
</dbReference>
<dbReference type="Pfam" id="PF22923">
    <property type="entry name" value="KIF2A-like_1st"/>
    <property type="match status" value="1"/>
</dbReference>
<proteinExistence type="inferred from homology"/>
<feature type="compositionally biased region" description="Basic and acidic residues" evidence="14">
    <location>
        <begin position="138"/>
        <end position="150"/>
    </location>
</feature>
<keyword evidence="17" id="KW-1185">Reference proteome</keyword>
<dbReference type="SMART" id="SM00129">
    <property type="entry name" value="KISc"/>
    <property type="match status" value="1"/>
</dbReference>
<evidence type="ECO:0000256" key="6">
    <source>
        <dbReference type="ARBA" id="ARBA00022776"/>
    </source>
</evidence>
<protein>
    <recommendedName>
        <fullName evidence="13">Kinesin-like protein</fullName>
    </recommendedName>
</protein>
<dbReference type="GO" id="GO:0005874">
    <property type="term" value="C:microtubule"/>
    <property type="evidence" value="ECO:0007669"/>
    <property type="project" value="UniProtKB-KW"/>
</dbReference>
<dbReference type="FunFam" id="3.40.850.10:FF:000006">
    <property type="entry name" value="Kinesin-like protein"/>
    <property type="match status" value="1"/>
</dbReference>
<reference evidence="17" key="2">
    <citation type="journal article" date="2007" name="PLoS Biol.">
        <title>Survey sequencing and comparative analysis of the elephant shark (Callorhinchus milii) genome.</title>
        <authorList>
            <person name="Venkatesh B."/>
            <person name="Kirkness E.F."/>
            <person name="Loh Y.H."/>
            <person name="Halpern A.L."/>
            <person name="Lee A.P."/>
            <person name="Johnson J."/>
            <person name="Dandona N."/>
            <person name="Viswanathan L.D."/>
            <person name="Tay A."/>
            <person name="Venter J.C."/>
            <person name="Strausberg R.L."/>
            <person name="Brenner S."/>
        </authorList>
    </citation>
    <scope>NUCLEOTIDE SEQUENCE [LARGE SCALE GENOMIC DNA]</scope>
</reference>
<feature type="region of interest" description="Disordered" evidence="14">
    <location>
        <begin position="115"/>
        <end position="150"/>
    </location>
</feature>
<dbReference type="PRINTS" id="PR00380">
    <property type="entry name" value="KINESINHEAVY"/>
</dbReference>
<gene>
    <name evidence="16" type="primary">LOC103182748</name>
</gene>